<feature type="region of interest" description="Disordered" evidence="1">
    <location>
        <begin position="30"/>
        <end position="100"/>
    </location>
</feature>
<name>A0ABW1RTB5_9LACO</name>
<protein>
    <recommendedName>
        <fullName evidence="4">Lipoprotein</fullName>
    </recommendedName>
</protein>
<evidence type="ECO:0000313" key="3">
    <source>
        <dbReference type="Proteomes" id="UP001596158"/>
    </source>
</evidence>
<proteinExistence type="predicted"/>
<evidence type="ECO:0000256" key="1">
    <source>
        <dbReference type="SAM" id="MobiDB-lite"/>
    </source>
</evidence>
<evidence type="ECO:0008006" key="4">
    <source>
        <dbReference type="Google" id="ProtNLM"/>
    </source>
</evidence>
<gene>
    <name evidence="2" type="ORF">ACFQGR_04970</name>
</gene>
<sequence length="176" mass="19161">MKRGKYYVIGLAVLLLIGGGTGIAINHNNNEKVTETHKNVKSSSSRSNKTKKHNMKKNSSSKSSSQNTDSSSINSNSSQPQASSSVITDDTTDSGFAEGQPTSNTALTAFLNKYGVSPAQWLVQNKGMSIEDALYATPDEQETSGELQTEWAYKQGTHDSMVSDNDIRPVIPFRRR</sequence>
<feature type="region of interest" description="Disordered" evidence="1">
    <location>
        <begin position="155"/>
        <end position="176"/>
    </location>
</feature>
<organism evidence="2 3">
    <name type="scientific">Weissella sagaensis</name>
    <dbReference type="NCBI Taxonomy" id="2559928"/>
    <lineage>
        <taxon>Bacteria</taxon>
        <taxon>Bacillati</taxon>
        <taxon>Bacillota</taxon>
        <taxon>Bacilli</taxon>
        <taxon>Lactobacillales</taxon>
        <taxon>Lactobacillaceae</taxon>
        <taxon>Weissella</taxon>
    </lineage>
</organism>
<evidence type="ECO:0000313" key="2">
    <source>
        <dbReference type="EMBL" id="MFC6178732.1"/>
    </source>
</evidence>
<accession>A0ABW1RTB5</accession>
<reference evidence="3" key="1">
    <citation type="journal article" date="2019" name="Int. J. Syst. Evol. Microbiol.">
        <title>The Global Catalogue of Microorganisms (GCM) 10K type strain sequencing project: providing services to taxonomists for standard genome sequencing and annotation.</title>
        <authorList>
            <consortium name="The Broad Institute Genomics Platform"/>
            <consortium name="The Broad Institute Genome Sequencing Center for Infectious Disease"/>
            <person name="Wu L."/>
            <person name="Ma J."/>
        </authorList>
    </citation>
    <scope>NUCLEOTIDE SEQUENCE [LARGE SCALE GENOMIC DNA]</scope>
    <source>
        <strain evidence="3">CCM 8924</strain>
    </source>
</reference>
<comment type="caution">
    <text evidence="2">The sequence shown here is derived from an EMBL/GenBank/DDBJ whole genome shotgun (WGS) entry which is preliminary data.</text>
</comment>
<dbReference type="EMBL" id="JBHSSG010000011">
    <property type="protein sequence ID" value="MFC6178732.1"/>
    <property type="molecule type" value="Genomic_DNA"/>
</dbReference>
<feature type="compositionally biased region" description="Low complexity" evidence="1">
    <location>
        <begin position="57"/>
        <end position="89"/>
    </location>
</feature>
<keyword evidence="3" id="KW-1185">Reference proteome</keyword>
<dbReference type="Proteomes" id="UP001596158">
    <property type="component" value="Unassembled WGS sequence"/>
</dbReference>
<dbReference type="RefSeq" id="WP_137600517.1">
    <property type="nucleotide sequence ID" value="NZ_BJDT01000003.1"/>
</dbReference>